<dbReference type="EMBL" id="HBIQ01021484">
    <property type="protein sequence ID" value="CAE0534697.1"/>
    <property type="molecule type" value="Transcribed_RNA"/>
</dbReference>
<feature type="region of interest" description="Disordered" evidence="13">
    <location>
        <begin position="1"/>
        <end position="24"/>
    </location>
</feature>
<feature type="coiled-coil region" evidence="12">
    <location>
        <begin position="184"/>
        <end position="211"/>
    </location>
</feature>
<evidence type="ECO:0000256" key="4">
    <source>
        <dbReference type="ARBA" id="ARBA00022737"/>
    </source>
</evidence>
<dbReference type="Gene3D" id="3.80.10.10">
    <property type="entry name" value="Ribonuclease Inhibitor"/>
    <property type="match status" value="1"/>
</dbReference>
<dbReference type="InterPro" id="IPR050576">
    <property type="entry name" value="Cilia_flagella_integrity"/>
</dbReference>
<sequence>MCRRGEAKLRPSANLPEPTDTGGKRDGFRDVRCLQLSYKNVLKIDNLVGFERLVKLQLDNNIIERIENLGHLTTLEWLDLSFNNIAAISGLETLTNLTNLSLFSNRLTEVSGLDTLKDLQVLSLGNNLISDFQSVMYLRPFKKLQAINFVGNPLCQETEYRPYVLAFLNHLKYLDYRLVDEQAVLSAREQYQDQLQDMQEVESQEAAAEEAMAVKAERSSQLTSANVGNIELLKSEMLYEGEGDLAKLRAHPALAACTNEFASYLTEAIEEFVATSIEVHGLKSEEREMFTAALDEAKAENAAEAQAEIAKYNALKKRLLSEAPEGEPLPSAVVQSLNKANATLYETLMELEMSQVERYAESISAFEGCYEELSKRLQEASVAFYNKVRELESAFTQKLEAVATSLNGEEEESRYVDPEERLSDEMKALLNDRETLSNLLNAAHDTRVGNLDGREDETRASELKSLHAVLDGVRSHEFTRNRNRVVEVWNLVHVINKNELEQCVNAREGY</sequence>
<keyword evidence="6 12" id="KW-0175">Coiled coil</keyword>
<evidence type="ECO:0000256" key="13">
    <source>
        <dbReference type="SAM" id="MobiDB-lite"/>
    </source>
</evidence>
<evidence type="ECO:0000256" key="11">
    <source>
        <dbReference type="ARBA" id="ARBA00040950"/>
    </source>
</evidence>
<evidence type="ECO:0000313" key="14">
    <source>
        <dbReference type="EMBL" id="CAE0534697.1"/>
    </source>
</evidence>
<evidence type="ECO:0000256" key="10">
    <source>
        <dbReference type="ARBA" id="ARBA00038378"/>
    </source>
</evidence>
<keyword evidence="4" id="KW-0677">Repeat</keyword>
<evidence type="ECO:0000256" key="5">
    <source>
        <dbReference type="ARBA" id="ARBA00022846"/>
    </source>
</evidence>
<gene>
    <name evidence="14" type="ORF">SACU0126_LOCUS7203</name>
</gene>
<name>A0A7S3W3S7_9SPIT</name>
<evidence type="ECO:0000256" key="8">
    <source>
        <dbReference type="ARBA" id="ARBA00023212"/>
    </source>
</evidence>
<dbReference type="AlphaFoldDB" id="A0A7S3W3S7"/>
<evidence type="ECO:0000256" key="2">
    <source>
        <dbReference type="ARBA" id="ARBA00022490"/>
    </source>
</evidence>
<dbReference type="GO" id="GO:0005929">
    <property type="term" value="C:cilium"/>
    <property type="evidence" value="ECO:0007669"/>
    <property type="project" value="TreeGrafter"/>
</dbReference>
<keyword evidence="8" id="KW-0206">Cytoskeleton</keyword>
<evidence type="ECO:0000256" key="3">
    <source>
        <dbReference type="ARBA" id="ARBA00022614"/>
    </source>
</evidence>
<dbReference type="PANTHER" id="PTHR45973">
    <property type="entry name" value="PROTEIN PHOSPHATASE 1 REGULATORY SUBUNIT SDS22-RELATED"/>
    <property type="match status" value="1"/>
</dbReference>
<keyword evidence="9" id="KW-0966">Cell projection</keyword>
<proteinExistence type="inferred from homology"/>
<evidence type="ECO:0000256" key="12">
    <source>
        <dbReference type="SAM" id="Coils"/>
    </source>
</evidence>
<organism evidence="14">
    <name type="scientific">Strombidinopsis acuminata</name>
    <dbReference type="NCBI Taxonomy" id="141414"/>
    <lineage>
        <taxon>Eukaryota</taxon>
        <taxon>Sar</taxon>
        <taxon>Alveolata</taxon>
        <taxon>Ciliophora</taxon>
        <taxon>Intramacronucleata</taxon>
        <taxon>Spirotrichea</taxon>
        <taxon>Choreotrichia</taxon>
        <taxon>Choreotrichida</taxon>
        <taxon>Strombidinopsidae</taxon>
        <taxon>Strombidinopsis</taxon>
    </lineage>
</organism>
<dbReference type="SMART" id="SM00365">
    <property type="entry name" value="LRR_SD22"/>
    <property type="match status" value="4"/>
</dbReference>
<dbReference type="PANTHER" id="PTHR45973:SF12">
    <property type="entry name" value="DYNEIN REGULATORY COMPLEX SUBUNIT 3"/>
    <property type="match status" value="1"/>
</dbReference>
<evidence type="ECO:0000256" key="7">
    <source>
        <dbReference type="ARBA" id="ARBA00023069"/>
    </source>
</evidence>
<comment type="subcellular location">
    <subcellularLocation>
        <location evidence="1">Cytoplasm</location>
        <location evidence="1">Cytoskeleton</location>
        <location evidence="1">Flagellum axoneme</location>
    </subcellularLocation>
</comment>
<dbReference type="SUPFAM" id="SSF52075">
    <property type="entry name" value="Outer arm dynein light chain 1"/>
    <property type="match status" value="1"/>
</dbReference>
<dbReference type="InterPro" id="IPR001611">
    <property type="entry name" value="Leu-rich_rpt"/>
</dbReference>
<comment type="similarity">
    <text evidence="10">Belongs to the DRC3 family.</text>
</comment>
<keyword evidence="3" id="KW-0433">Leucine-rich repeat</keyword>
<evidence type="ECO:0000256" key="1">
    <source>
        <dbReference type="ARBA" id="ARBA00004611"/>
    </source>
</evidence>
<evidence type="ECO:0000256" key="6">
    <source>
        <dbReference type="ARBA" id="ARBA00023054"/>
    </source>
</evidence>
<keyword evidence="5" id="KW-0282">Flagellum</keyword>
<keyword evidence="2" id="KW-0963">Cytoplasm</keyword>
<keyword evidence="7" id="KW-0969">Cilium</keyword>
<dbReference type="Pfam" id="PF14580">
    <property type="entry name" value="LRR_9"/>
    <property type="match status" value="1"/>
</dbReference>
<protein>
    <recommendedName>
        <fullName evidence="11">Dynein regulatory complex subunit 3</fullName>
    </recommendedName>
</protein>
<dbReference type="PROSITE" id="PS51450">
    <property type="entry name" value="LRR"/>
    <property type="match status" value="4"/>
</dbReference>
<evidence type="ECO:0000256" key="9">
    <source>
        <dbReference type="ARBA" id="ARBA00023273"/>
    </source>
</evidence>
<accession>A0A7S3W3S7</accession>
<reference evidence="14" key="1">
    <citation type="submission" date="2021-01" db="EMBL/GenBank/DDBJ databases">
        <authorList>
            <person name="Corre E."/>
            <person name="Pelletier E."/>
            <person name="Niang G."/>
            <person name="Scheremetjew M."/>
            <person name="Finn R."/>
            <person name="Kale V."/>
            <person name="Holt S."/>
            <person name="Cochrane G."/>
            <person name="Meng A."/>
            <person name="Brown T."/>
            <person name="Cohen L."/>
        </authorList>
    </citation>
    <scope>NUCLEOTIDE SEQUENCE</scope>
    <source>
        <strain evidence="14">SPMC142</strain>
    </source>
</reference>
<dbReference type="InterPro" id="IPR032675">
    <property type="entry name" value="LRR_dom_sf"/>
</dbReference>